<dbReference type="PANTHER" id="PTHR30472">
    <property type="entry name" value="FERRIC ENTEROBACTIN TRANSPORT SYSTEM PERMEASE PROTEIN"/>
    <property type="match status" value="1"/>
</dbReference>
<feature type="transmembrane region" description="Helical" evidence="8">
    <location>
        <begin position="630"/>
        <end position="651"/>
    </location>
</feature>
<dbReference type="PANTHER" id="PTHR30472:SF37">
    <property type="entry name" value="FE(3+) DICITRATE TRANSPORT SYSTEM PERMEASE PROTEIN FECD-RELATED"/>
    <property type="match status" value="1"/>
</dbReference>
<evidence type="ECO:0000256" key="1">
    <source>
        <dbReference type="ARBA" id="ARBA00004651"/>
    </source>
</evidence>
<evidence type="ECO:0000313" key="9">
    <source>
        <dbReference type="EMBL" id="GGH43633.1"/>
    </source>
</evidence>
<keyword evidence="7 8" id="KW-0472">Membrane</keyword>
<dbReference type="Proteomes" id="UP000652153">
    <property type="component" value="Unassembled WGS sequence"/>
</dbReference>
<evidence type="ECO:0000256" key="7">
    <source>
        <dbReference type="ARBA" id="ARBA00023136"/>
    </source>
</evidence>
<keyword evidence="3" id="KW-0813">Transport</keyword>
<feature type="transmembrane region" description="Helical" evidence="8">
    <location>
        <begin position="12"/>
        <end position="31"/>
    </location>
</feature>
<dbReference type="InterPro" id="IPR037294">
    <property type="entry name" value="ABC_BtuC-like"/>
</dbReference>
<dbReference type="EMBL" id="BMFU01000001">
    <property type="protein sequence ID" value="GGH43633.1"/>
    <property type="molecule type" value="Genomic_DNA"/>
</dbReference>
<feature type="transmembrane region" description="Helical" evidence="8">
    <location>
        <begin position="357"/>
        <end position="379"/>
    </location>
</feature>
<feature type="transmembrane region" description="Helical" evidence="8">
    <location>
        <begin position="498"/>
        <end position="517"/>
    </location>
</feature>
<feature type="transmembrane region" description="Helical" evidence="8">
    <location>
        <begin position="412"/>
        <end position="432"/>
    </location>
</feature>
<protein>
    <submittedName>
        <fullName evidence="9">Fe3+-hydroxamate ABC transporter permease FhuB</fullName>
    </submittedName>
</protein>
<reference evidence="10" key="1">
    <citation type="journal article" date="2019" name="Int. J. Syst. Evol. Microbiol.">
        <title>The Global Catalogue of Microorganisms (GCM) 10K type strain sequencing project: providing services to taxonomists for standard genome sequencing and annotation.</title>
        <authorList>
            <consortium name="The Broad Institute Genomics Platform"/>
            <consortium name="The Broad Institute Genome Sequencing Center for Infectious Disease"/>
            <person name="Wu L."/>
            <person name="Ma J."/>
        </authorList>
    </citation>
    <scope>NUCLEOTIDE SEQUENCE [LARGE SCALE GENOMIC DNA]</scope>
    <source>
        <strain evidence="10">CGMCC 1.12770</strain>
    </source>
</reference>
<organism evidence="9 10">
    <name type="scientific">Paenibacillus silvae</name>
    <dbReference type="NCBI Taxonomy" id="1325358"/>
    <lineage>
        <taxon>Bacteria</taxon>
        <taxon>Bacillati</taxon>
        <taxon>Bacillota</taxon>
        <taxon>Bacilli</taxon>
        <taxon>Bacillales</taxon>
        <taxon>Paenibacillaceae</taxon>
        <taxon>Paenibacillus</taxon>
    </lineage>
</organism>
<feature type="transmembrane region" description="Helical" evidence="8">
    <location>
        <begin position="444"/>
        <end position="463"/>
    </location>
</feature>
<dbReference type="Pfam" id="PF01032">
    <property type="entry name" value="FecCD"/>
    <property type="match status" value="2"/>
</dbReference>
<keyword evidence="5 8" id="KW-0812">Transmembrane</keyword>
<feature type="transmembrane region" description="Helical" evidence="8">
    <location>
        <begin position="657"/>
        <end position="676"/>
    </location>
</feature>
<comment type="similarity">
    <text evidence="2">Belongs to the binding-protein-dependent transport system permease family. FecCD subfamily.</text>
</comment>
<accession>A0ABQ1Z0E9</accession>
<evidence type="ECO:0000256" key="2">
    <source>
        <dbReference type="ARBA" id="ARBA00007935"/>
    </source>
</evidence>
<evidence type="ECO:0000256" key="4">
    <source>
        <dbReference type="ARBA" id="ARBA00022475"/>
    </source>
</evidence>
<evidence type="ECO:0000256" key="6">
    <source>
        <dbReference type="ARBA" id="ARBA00022989"/>
    </source>
</evidence>
<feature type="transmembrane region" description="Helical" evidence="8">
    <location>
        <begin position="545"/>
        <end position="562"/>
    </location>
</feature>
<gene>
    <name evidence="9" type="primary">fhuB</name>
    <name evidence="9" type="ORF">GCM10008014_04530</name>
</gene>
<dbReference type="RefSeq" id="WP_229729611.1">
    <property type="nucleotide sequence ID" value="NZ_BMFU01000001.1"/>
</dbReference>
<feature type="transmembrane region" description="Helical" evidence="8">
    <location>
        <begin position="240"/>
        <end position="267"/>
    </location>
</feature>
<proteinExistence type="inferred from homology"/>
<keyword evidence="10" id="KW-1185">Reference proteome</keyword>
<feature type="transmembrane region" description="Helical" evidence="8">
    <location>
        <begin position="469"/>
        <end position="491"/>
    </location>
</feature>
<keyword evidence="4" id="KW-1003">Cell membrane</keyword>
<feature type="transmembrane region" description="Helical" evidence="8">
    <location>
        <begin position="587"/>
        <end position="618"/>
    </location>
</feature>
<keyword evidence="6 8" id="KW-1133">Transmembrane helix</keyword>
<feature type="transmembrane region" description="Helical" evidence="8">
    <location>
        <begin position="94"/>
        <end position="115"/>
    </location>
</feature>
<name>A0ABQ1Z0E9_9BACL</name>
<feature type="transmembrane region" description="Helical" evidence="8">
    <location>
        <begin position="68"/>
        <end position="88"/>
    </location>
</feature>
<comment type="caution">
    <text evidence="9">The sequence shown here is derived from an EMBL/GenBank/DDBJ whole genome shotgun (WGS) entry which is preliminary data.</text>
</comment>
<dbReference type="InterPro" id="IPR000522">
    <property type="entry name" value="ABC_transptr_permease_BtuC"/>
</dbReference>
<feature type="transmembrane region" description="Helical" evidence="8">
    <location>
        <begin position="154"/>
        <end position="175"/>
    </location>
</feature>
<sequence length="684" mass="71816">MSSLADKQGWKTFGIVLGCILFLLLMLMINLSQGQVNMGLFDVMQALLHGQGTAADQMIWQFRLPRTVAGLLCGAALAVAGALLQTILRNPLASAGTLGINAGAYFAVVVGTIASPAFISHFPMVFAIAGGFGAVLVVYVLAGGSRSTPIRVVLAGMIVTLLLSSFTSVAQILFLEDARSLFAWGSGSLAQNNWNGVQATWPWIILALAFVVPFMKSLDLLGFGEESAASLGQRVLQTKLMMFVIAVLLATVSVSLAGPIGFVGLLAPHMIRLMGIRKHHILLPASAVLGAGILLGADALTYPFQATYGNLPVGAVTAAIGGPWLIWMIIRMRKSKAGGHATHSKTGMSGRTIQTKIAFPLLCTILGVLLFLLLLYGIMRTGGMALSAKQLWLAIFGYGDEQLRHIVWNLRLPRLTAALFGGAALAIAGLLIQGAVRNPMADPSVIGVTSGAGSGVLSILVIWPYAPGWVLTIFAFIGAVIAAMIVFSIAWRSGFNPGILILGGVSVTAVGTALIQFLVLKTTSFSAALIWLAGSTYARGWSDAIPLMLASFLLFPIAWWLGKRVELLAFDDGVALGLGLHVQRSRLIAAAIGVTLASTVVATVGTIGFVGLLAPHAARLLTGQQHRKMVVLAAIIGAIVLTAADISGRLIALPKEIPSGLMVALIGSPYLLYLLYQSGKGRMI</sequence>
<feature type="transmembrane region" description="Helical" evidence="8">
    <location>
        <begin position="122"/>
        <end position="142"/>
    </location>
</feature>
<evidence type="ECO:0000256" key="3">
    <source>
        <dbReference type="ARBA" id="ARBA00022448"/>
    </source>
</evidence>
<dbReference type="CDD" id="cd06550">
    <property type="entry name" value="TM_ABC_iron-siderophores_like"/>
    <property type="match status" value="2"/>
</dbReference>
<evidence type="ECO:0000313" key="10">
    <source>
        <dbReference type="Proteomes" id="UP000652153"/>
    </source>
</evidence>
<comment type="subcellular location">
    <subcellularLocation>
        <location evidence="1">Cell membrane</location>
        <topology evidence="1">Multi-pass membrane protein</topology>
    </subcellularLocation>
</comment>
<feature type="transmembrane region" description="Helical" evidence="8">
    <location>
        <begin position="309"/>
        <end position="330"/>
    </location>
</feature>
<evidence type="ECO:0000256" key="5">
    <source>
        <dbReference type="ARBA" id="ARBA00022692"/>
    </source>
</evidence>
<dbReference type="SUPFAM" id="SSF81345">
    <property type="entry name" value="ABC transporter involved in vitamin B12 uptake, BtuC"/>
    <property type="match status" value="2"/>
</dbReference>
<evidence type="ECO:0000256" key="8">
    <source>
        <dbReference type="SAM" id="Phobius"/>
    </source>
</evidence>
<feature type="transmembrane region" description="Helical" evidence="8">
    <location>
        <begin position="279"/>
        <end position="297"/>
    </location>
</feature>
<dbReference type="Gene3D" id="1.10.3470.10">
    <property type="entry name" value="ABC transporter involved in vitamin B12 uptake, BtuC"/>
    <property type="match status" value="2"/>
</dbReference>